<organism evidence="3 4">
    <name type="scientific">Marinobacter gudaonensis</name>
    <dbReference type="NCBI Taxonomy" id="375760"/>
    <lineage>
        <taxon>Bacteria</taxon>
        <taxon>Pseudomonadati</taxon>
        <taxon>Pseudomonadota</taxon>
        <taxon>Gammaproteobacteria</taxon>
        <taxon>Pseudomonadales</taxon>
        <taxon>Marinobacteraceae</taxon>
        <taxon>Marinobacter</taxon>
    </lineage>
</organism>
<evidence type="ECO:0000313" key="4">
    <source>
        <dbReference type="Proteomes" id="UP000199290"/>
    </source>
</evidence>
<dbReference type="OrthoDB" id="6367133at2"/>
<feature type="chain" id="PRO_5011533362" description="DUF3530 domain-containing protein" evidence="2">
    <location>
        <begin position="21"/>
        <end position="303"/>
    </location>
</feature>
<dbReference type="Gene3D" id="3.40.50.1820">
    <property type="entry name" value="alpha/beta hydrolase"/>
    <property type="match status" value="1"/>
</dbReference>
<dbReference type="AlphaFoldDB" id="A0A1I6GWZ9"/>
<dbReference type="RefSeq" id="WP_091988253.1">
    <property type="nucleotide sequence ID" value="NZ_FOYV01000001.1"/>
</dbReference>
<keyword evidence="2" id="KW-0732">Signal</keyword>
<proteinExistence type="predicted"/>
<evidence type="ECO:0008006" key="5">
    <source>
        <dbReference type="Google" id="ProtNLM"/>
    </source>
</evidence>
<feature type="signal peptide" evidence="2">
    <location>
        <begin position="1"/>
        <end position="20"/>
    </location>
</feature>
<gene>
    <name evidence="3" type="ORF">SAMN04488073_1707</name>
</gene>
<keyword evidence="4" id="KW-1185">Reference proteome</keyword>
<evidence type="ECO:0000313" key="3">
    <source>
        <dbReference type="EMBL" id="SFR46774.1"/>
    </source>
</evidence>
<accession>A0A1I6GWZ9</accession>
<dbReference type="Proteomes" id="UP000199290">
    <property type="component" value="Unassembled WGS sequence"/>
</dbReference>
<dbReference type="InterPro" id="IPR022529">
    <property type="entry name" value="DUF3530"/>
</dbReference>
<dbReference type="InterPro" id="IPR029058">
    <property type="entry name" value="AB_hydrolase_fold"/>
</dbReference>
<protein>
    <recommendedName>
        <fullName evidence="5">DUF3530 domain-containing protein</fullName>
    </recommendedName>
</protein>
<sequence>MAARSMILLWILALPLSAQEAKVESDTAPAVSSPANRSLLWTGSGEQALSQTFPESSIWLELENEGRALALFYPEDRTPALGAVVVLADTGETAASGITRALARGLTARGWAVMSLGLEAPSPVLQQILTRSPTPSEEEAGSSESSSTQSVMIDVMASEKAEGLEEQYRGRISQALSAAVAELGTRGYDAPAMLGIGQAAGHVANHALETNEVSALIWVAPRFYPADRQALPERLEGLESRMLELYPSGGVSEASDPEQTIGLALRRAGVATVDRQPVPWLSPPLEALGDSVASRVSAWLQSR</sequence>
<dbReference type="EMBL" id="FOYV01000001">
    <property type="protein sequence ID" value="SFR46774.1"/>
    <property type="molecule type" value="Genomic_DNA"/>
</dbReference>
<dbReference type="Pfam" id="PF12048">
    <property type="entry name" value="DUF3530"/>
    <property type="match status" value="1"/>
</dbReference>
<reference evidence="4" key="1">
    <citation type="submission" date="2016-10" db="EMBL/GenBank/DDBJ databases">
        <authorList>
            <person name="Varghese N."/>
            <person name="Submissions S."/>
        </authorList>
    </citation>
    <scope>NUCLEOTIDE SEQUENCE [LARGE SCALE GENOMIC DNA]</scope>
    <source>
        <strain evidence="4">CGMCC 1.6294</strain>
    </source>
</reference>
<evidence type="ECO:0000256" key="1">
    <source>
        <dbReference type="SAM" id="MobiDB-lite"/>
    </source>
</evidence>
<evidence type="ECO:0000256" key="2">
    <source>
        <dbReference type="SAM" id="SignalP"/>
    </source>
</evidence>
<feature type="region of interest" description="Disordered" evidence="1">
    <location>
        <begin position="131"/>
        <end position="150"/>
    </location>
</feature>
<dbReference type="STRING" id="375760.SAMN04488073_1707"/>
<name>A0A1I6GWZ9_9GAMM</name>
<dbReference type="SUPFAM" id="SSF53474">
    <property type="entry name" value="alpha/beta-Hydrolases"/>
    <property type="match status" value="1"/>
</dbReference>